<feature type="transmembrane region" description="Helical" evidence="1">
    <location>
        <begin position="66"/>
        <end position="84"/>
    </location>
</feature>
<dbReference type="RefSeq" id="WP_090168224.1">
    <property type="nucleotide sequence ID" value="NZ_FOFB01000010.1"/>
</dbReference>
<keyword evidence="3" id="KW-1185">Reference proteome</keyword>
<evidence type="ECO:0000313" key="2">
    <source>
        <dbReference type="EMBL" id="SEQ48732.1"/>
    </source>
</evidence>
<keyword evidence="1" id="KW-1133">Transmembrane helix</keyword>
<name>A0A1H9GF58_9BACT</name>
<keyword evidence="1" id="KW-0472">Membrane</keyword>
<dbReference type="InParanoid" id="A0A1H9GF58"/>
<reference evidence="3" key="1">
    <citation type="submission" date="2016-10" db="EMBL/GenBank/DDBJ databases">
        <authorList>
            <person name="Varghese N."/>
            <person name="Submissions S."/>
        </authorList>
    </citation>
    <scope>NUCLEOTIDE SEQUENCE [LARGE SCALE GENOMIC DNA]</scope>
    <source>
        <strain evidence="3">DSM 24740</strain>
    </source>
</reference>
<gene>
    <name evidence="2" type="ORF">SAMN05444359_110156</name>
</gene>
<keyword evidence="1" id="KW-0812">Transmembrane</keyword>
<organism evidence="2 3">
    <name type="scientific">Neolewinella agarilytica</name>
    <dbReference type="NCBI Taxonomy" id="478744"/>
    <lineage>
        <taxon>Bacteria</taxon>
        <taxon>Pseudomonadati</taxon>
        <taxon>Bacteroidota</taxon>
        <taxon>Saprospiria</taxon>
        <taxon>Saprospirales</taxon>
        <taxon>Lewinellaceae</taxon>
        <taxon>Neolewinella</taxon>
    </lineage>
</organism>
<proteinExistence type="predicted"/>
<dbReference type="EMBL" id="FOFB01000010">
    <property type="protein sequence ID" value="SEQ48732.1"/>
    <property type="molecule type" value="Genomic_DNA"/>
</dbReference>
<accession>A0A1H9GF58</accession>
<evidence type="ECO:0000256" key="1">
    <source>
        <dbReference type="SAM" id="Phobius"/>
    </source>
</evidence>
<dbReference type="AlphaFoldDB" id="A0A1H9GF58"/>
<sequence>MKSAEKANWKYQVLEGVCYIIAIVSVMDNSVFSFVGEGVGVLIAIVFTIAGIHFNRKNEASYNANILVVGIVVILSFVAMLLYSKFK</sequence>
<protein>
    <submittedName>
        <fullName evidence="2">Uncharacterized protein</fullName>
    </submittedName>
</protein>
<feature type="transmembrane region" description="Helical" evidence="1">
    <location>
        <begin position="38"/>
        <end position="54"/>
    </location>
</feature>
<feature type="transmembrane region" description="Helical" evidence="1">
    <location>
        <begin position="12"/>
        <end position="32"/>
    </location>
</feature>
<evidence type="ECO:0000313" key="3">
    <source>
        <dbReference type="Proteomes" id="UP000199021"/>
    </source>
</evidence>
<dbReference type="Proteomes" id="UP000199021">
    <property type="component" value="Unassembled WGS sequence"/>
</dbReference>